<evidence type="ECO:0000256" key="8">
    <source>
        <dbReference type="ARBA" id="ARBA00044926"/>
    </source>
</evidence>
<keyword evidence="12" id="KW-1185">Reference proteome</keyword>
<dbReference type="SFLD" id="SFLDG01129">
    <property type="entry name" value="C1.5:_HAD__Beta-PGM__Phosphata"/>
    <property type="match status" value="1"/>
</dbReference>
<accession>R4Z6Y0</accession>
<sequence>MMDWSPFAAVLFDLDGVITPTADVHRRAWTDMFNGFLAGLDGQQPFTDDDYVKFVDGKPRADGVRSFLSSRSIDLPDGDADDPAAAHTVAGLGTRKNDRFNEILQRDGVDAYPGSIALLDALKPAGLRLAIVSSSRNARAVLSAAGLLDRFEVIVDGNVGAEAHLDGKPAPDYFLHAAAALNAAPEQAVVLEDAISGVQAGAAGTFGLVIGVDRGAGHNALVNAGAHQVVSDLDELLPAGDADPTQMQGTP</sequence>
<protein>
    <recommendedName>
        <fullName evidence="10">Beta-phosphoglucomutase</fullName>
        <ecNumber evidence="9">5.4.2.6</ecNumber>
    </recommendedName>
</protein>
<keyword evidence="4" id="KW-0479">Metal-binding</keyword>
<gene>
    <name evidence="11" type="ORF">BN381_80261</name>
</gene>
<comment type="caution">
    <text evidence="11">The sequence shown here is derived from an EMBL/GenBank/DDBJ whole genome shotgun (WGS) entry which is preliminary data.</text>
</comment>
<dbReference type="GO" id="GO:0046872">
    <property type="term" value="F:metal ion binding"/>
    <property type="evidence" value="ECO:0007669"/>
    <property type="project" value="UniProtKB-KW"/>
</dbReference>
<dbReference type="GO" id="GO:0008801">
    <property type="term" value="F:beta-phosphoglucomutase activity"/>
    <property type="evidence" value="ECO:0007669"/>
    <property type="project" value="UniProtKB-EC"/>
</dbReference>
<dbReference type="SUPFAM" id="SSF56784">
    <property type="entry name" value="HAD-like"/>
    <property type="match status" value="1"/>
</dbReference>
<dbReference type="InterPro" id="IPR010976">
    <property type="entry name" value="B-phosphoglucomutase_hydrolase"/>
</dbReference>
<dbReference type="PANTHER" id="PTHR46193:SF18">
    <property type="entry name" value="HEXITOL PHOSPHATASE B"/>
    <property type="match status" value="1"/>
</dbReference>
<dbReference type="Gene3D" id="1.10.150.240">
    <property type="entry name" value="Putative phosphatase, domain 2"/>
    <property type="match status" value="1"/>
</dbReference>
<name>R4Z6Y0_9ACTN</name>
<dbReference type="STRING" id="1229780.BN381_80261"/>
<evidence type="ECO:0000256" key="7">
    <source>
        <dbReference type="ARBA" id="ARBA00023277"/>
    </source>
</evidence>
<keyword evidence="3" id="KW-0597">Phosphoprotein</keyword>
<evidence type="ECO:0000256" key="1">
    <source>
        <dbReference type="ARBA" id="ARBA00001946"/>
    </source>
</evidence>
<dbReference type="EMBL" id="CANL01000078">
    <property type="protein sequence ID" value="CCM65731.1"/>
    <property type="molecule type" value="Genomic_DNA"/>
</dbReference>
<reference evidence="11 12" key="1">
    <citation type="journal article" date="2013" name="ISME J.">
        <title>Metabolic model for the filamentous 'Candidatus Microthrix parvicella' based on genomic and metagenomic analyses.</title>
        <authorList>
            <person name="Jon McIlroy S."/>
            <person name="Kristiansen R."/>
            <person name="Albertsen M."/>
            <person name="Michael Karst S."/>
            <person name="Rossetti S."/>
            <person name="Lund Nielsen J."/>
            <person name="Tandoi V."/>
            <person name="James Seviour R."/>
            <person name="Nielsen P.H."/>
        </authorList>
    </citation>
    <scope>NUCLEOTIDE SEQUENCE [LARGE SCALE GENOMIC DNA]</scope>
    <source>
        <strain evidence="11 12">RN1</strain>
    </source>
</reference>
<organism evidence="11 12">
    <name type="scientific">Candidatus Neomicrothrix parvicella RN1</name>
    <dbReference type="NCBI Taxonomy" id="1229780"/>
    <lineage>
        <taxon>Bacteria</taxon>
        <taxon>Bacillati</taxon>
        <taxon>Actinomycetota</taxon>
        <taxon>Acidimicrobiia</taxon>
        <taxon>Acidimicrobiales</taxon>
        <taxon>Microthrixaceae</taxon>
        <taxon>Candidatus Neomicrothrix</taxon>
    </lineage>
</organism>
<evidence type="ECO:0000313" key="11">
    <source>
        <dbReference type="EMBL" id="CCM65731.1"/>
    </source>
</evidence>
<comment type="cofactor">
    <cofactor evidence="1">
        <name>Mg(2+)</name>
        <dbReference type="ChEBI" id="CHEBI:18420"/>
    </cofactor>
</comment>
<dbReference type="InterPro" id="IPR023214">
    <property type="entry name" value="HAD_sf"/>
</dbReference>
<comment type="similarity">
    <text evidence="2">Belongs to the HAD-like hydrolase superfamily. CbbY/CbbZ/Gph/YieH family.</text>
</comment>
<evidence type="ECO:0000256" key="2">
    <source>
        <dbReference type="ARBA" id="ARBA00006171"/>
    </source>
</evidence>
<dbReference type="HOGENOM" id="CLU_045011_4_0_11"/>
<evidence type="ECO:0000256" key="3">
    <source>
        <dbReference type="ARBA" id="ARBA00022553"/>
    </source>
</evidence>
<dbReference type="GO" id="GO:0016787">
    <property type="term" value="F:hydrolase activity"/>
    <property type="evidence" value="ECO:0007669"/>
    <property type="project" value="UniProtKB-KW"/>
</dbReference>
<dbReference type="InterPro" id="IPR036412">
    <property type="entry name" value="HAD-like_sf"/>
</dbReference>
<comment type="catalytic activity">
    <reaction evidence="8">
        <text>beta-D-glucose 1-phosphate = beta-D-glucose 6-phosphate</text>
        <dbReference type="Rhea" id="RHEA:20113"/>
        <dbReference type="ChEBI" id="CHEBI:57684"/>
        <dbReference type="ChEBI" id="CHEBI:58247"/>
        <dbReference type="EC" id="5.4.2.6"/>
    </reaction>
</comment>
<keyword evidence="11" id="KW-0378">Hydrolase</keyword>
<keyword evidence="7" id="KW-0119">Carbohydrate metabolism</keyword>
<dbReference type="PANTHER" id="PTHR46193">
    <property type="entry name" value="6-PHOSPHOGLUCONATE PHOSPHATASE"/>
    <property type="match status" value="1"/>
</dbReference>
<dbReference type="Gene3D" id="3.40.50.1000">
    <property type="entry name" value="HAD superfamily/HAD-like"/>
    <property type="match status" value="1"/>
</dbReference>
<evidence type="ECO:0000256" key="6">
    <source>
        <dbReference type="ARBA" id="ARBA00023235"/>
    </source>
</evidence>
<dbReference type="InterPro" id="IPR051600">
    <property type="entry name" value="Beta-PGM-like"/>
</dbReference>
<dbReference type="Proteomes" id="UP000018291">
    <property type="component" value="Unassembled WGS sequence"/>
</dbReference>
<evidence type="ECO:0000256" key="4">
    <source>
        <dbReference type="ARBA" id="ARBA00022723"/>
    </source>
</evidence>
<dbReference type="NCBIfam" id="TIGR02009">
    <property type="entry name" value="PGMB-YQAB-SF"/>
    <property type="match status" value="1"/>
</dbReference>
<dbReference type="Pfam" id="PF00702">
    <property type="entry name" value="Hydrolase"/>
    <property type="match status" value="1"/>
</dbReference>
<evidence type="ECO:0000313" key="12">
    <source>
        <dbReference type="Proteomes" id="UP000018291"/>
    </source>
</evidence>
<keyword evidence="6" id="KW-0413">Isomerase</keyword>
<keyword evidence="5" id="KW-0460">Magnesium</keyword>
<dbReference type="NCBIfam" id="TIGR01509">
    <property type="entry name" value="HAD-SF-IA-v3"/>
    <property type="match status" value="1"/>
</dbReference>
<proteinExistence type="inferred from homology"/>
<evidence type="ECO:0000256" key="5">
    <source>
        <dbReference type="ARBA" id="ARBA00022842"/>
    </source>
</evidence>
<evidence type="ECO:0000256" key="10">
    <source>
        <dbReference type="ARBA" id="ARBA00044991"/>
    </source>
</evidence>
<dbReference type="InterPro" id="IPR006439">
    <property type="entry name" value="HAD-SF_hydro_IA"/>
</dbReference>
<dbReference type="AlphaFoldDB" id="R4Z6Y0"/>
<dbReference type="SFLD" id="SFLDS00003">
    <property type="entry name" value="Haloacid_Dehalogenase"/>
    <property type="match status" value="1"/>
</dbReference>
<evidence type="ECO:0000256" key="9">
    <source>
        <dbReference type="ARBA" id="ARBA00044968"/>
    </source>
</evidence>
<dbReference type="EC" id="5.4.2.6" evidence="9"/>
<dbReference type="InterPro" id="IPR023198">
    <property type="entry name" value="PGP-like_dom2"/>
</dbReference>
<dbReference type="OrthoDB" id="9797743at2"/>
<dbReference type="eggNOG" id="COG0637">
    <property type="taxonomic scope" value="Bacteria"/>
</dbReference>